<protein>
    <submittedName>
        <fullName evidence="2">Transglycosylase</fullName>
    </submittedName>
</protein>
<proteinExistence type="predicted"/>
<sequence length="95" mass="9914">MFTLSNLIVWLVIGALAGSLAGMLVTAKWEGLGRWTSLGVGLVGALIGGAIFRVFNIASGLESVSVSLRDVLAAVVGSLIFLGVLWLLRMRKEGG</sequence>
<keyword evidence="1" id="KW-0472">Membrane</keyword>
<dbReference type="EMBL" id="LPWD01000151">
    <property type="protein sequence ID" value="ODS03192.1"/>
    <property type="molecule type" value="Genomic_DNA"/>
</dbReference>
<feature type="transmembrane region" description="Helical" evidence="1">
    <location>
        <begin position="38"/>
        <end position="59"/>
    </location>
</feature>
<comment type="caution">
    <text evidence="2">The sequence shown here is derived from an EMBL/GenBank/DDBJ whole genome shotgun (WGS) entry which is preliminary data.</text>
</comment>
<feature type="transmembrane region" description="Helical" evidence="1">
    <location>
        <begin position="6"/>
        <end position="26"/>
    </location>
</feature>
<dbReference type="Proteomes" id="UP000095042">
    <property type="component" value="Unassembled WGS sequence"/>
</dbReference>
<evidence type="ECO:0000313" key="3">
    <source>
        <dbReference type="Proteomes" id="UP000095042"/>
    </source>
</evidence>
<dbReference type="OrthoDB" id="7933709at2"/>
<organism evidence="2 3">
    <name type="scientific">Methyloceanibacter marginalis</name>
    <dbReference type="NCBI Taxonomy" id="1774971"/>
    <lineage>
        <taxon>Bacteria</taxon>
        <taxon>Pseudomonadati</taxon>
        <taxon>Pseudomonadota</taxon>
        <taxon>Alphaproteobacteria</taxon>
        <taxon>Hyphomicrobiales</taxon>
        <taxon>Hyphomicrobiaceae</taxon>
        <taxon>Methyloceanibacter</taxon>
    </lineage>
</organism>
<keyword evidence="1" id="KW-0812">Transmembrane</keyword>
<reference evidence="2 3" key="1">
    <citation type="journal article" date="2016" name="Environ. Microbiol.">
        <title>New Methyloceanibacter diversity from North Sea sediments includes methanotroph containing solely the soluble methane monooxygenase.</title>
        <authorList>
            <person name="Vekeman B."/>
            <person name="Kerckhof F.M."/>
            <person name="Cremers G."/>
            <person name="de Vos P."/>
            <person name="Vandamme P."/>
            <person name="Boon N."/>
            <person name="Op den Camp H.J."/>
            <person name="Heylen K."/>
        </authorList>
    </citation>
    <scope>NUCLEOTIDE SEQUENCE [LARGE SCALE GENOMIC DNA]</scope>
    <source>
        <strain evidence="2 3">R-67177</strain>
    </source>
</reference>
<evidence type="ECO:0000313" key="2">
    <source>
        <dbReference type="EMBL" id="ODS03192.1"/>
    </source>
</evidence>
<feature type="transmembrane region" description="Helical" evidence="1">
    <location>
        <begin position="71"/>
        <end position="88"/>
    </location>
</feature>
<name>A0A1E3WCE5_9HYPH</name>
<accession>A0A1E3WCE5</accession>
<evidence type="ECO:0000256" key="1">
    <source>
        <dbReference type="SAM" id="Phobius"/>
    </source>
</evidence>
<keyword evidence="3" id="KW-1185">Reference proteome</keyword>
<dbReference type="RefSeq" id="WP_069623605.1">
    <property type="nucleotide sequence ID" value="NZ_LPWD01000151.1"/>
</dbReference>
<keyword evidence="1" id="KW-1133">Transmembrane helix</keyword>
<gene>
    <name evidence="2" type="ORF">AUC71_10960</name>
</gene>
<dbReference type="AlphaFoldDB" id="A0A1E3WCE5"/>